<dbReference type="EMBL" id="CCKQ01015593">
    <property type="protein sequence ID" value="CDW87418.1"/>
    <property type="molecule type" value="Genomic_DNA"/>
</dbReference>
<dbReference type="AlphaFoldDB" id="A0A078B224"/>
<dbReference type="Proteomes" id="UP000039865">
    <property type="component" value="Unassembled WGS sequence"/>
</dbReference>
<evidence type="ECO:0000313" key="3">
    <source>
        <dbReference type="Proteomes" id="UP000039865"/>
    </source>
</evidence>
<sequence>MQSSEDKKQDDSLKRKNSLSPPKLESYLNNSINLKKMMRFRNRILIDHQVRTRNKSNIDQPKFNTFANDLLDQKKLQVLDNQAINIENSKIEQLNKTFQSSRRQRKSPISVQRQIIRQNPKNSVLILTESQNKNRNLLDFRTNHLESEDSKNQELQIINQLTSHYNNFNATTDFTDFPKTQKVSNISGRFKRNKSVNKSSKNDNWRNMLLQDLNNSRESLNQSNLSHSLAQSKIVVDNQKNNLKIIRLLSNLNKANKSKSKDQFSQHLSETKSLGFRRQKMIKLEKPKIIYDKKKFEDLMTFNCKKQISDLEQQIQKLRKMGQTVKEQTIQIFSLSLKKKYQLDKLNTKDMPESINLTDEPQLSSKKNVSFYLPKIDTS</sequence>
<name>A0A078B224_STYLE</name>
<proteinExistence type="predicted"/>
<dbReference type="InParanoid" id="A0A078B224"/>
<evidence type="ECO:0000313" key="2">
    <source>
        <dbReference type="EMBL" id="CDW87418.1"/>
    </source>
</evidence>
<feature type="compositionally biased region" description="Basic and acidic residues" evidence="1">
    <location>
        <begin position="1"/>
        <end position="14"/>
    </location>
</feature>
<organism evidence="2 3">
    <name type="scientific">Stylonychia lemnae</name>
    <name type="common">Ciliate</name>
    <dbReference type="NCBI Taxonomy" id="5949"/>
    <lineage>
        <taxon>Eukaryota</taxon>
        <taxon>Sar</taxon>
        <taxon>Alveolata</taxon>
        <taxon>Ciliophora</taxon>
        <taxon>Intramacronucleata</taxon>
        <taxon>Spirotrichea</taxon>
        <taxon>Stichotrichia</taxon>
        <taxon>Sporadotrichida</taxon>
        <taxon>Oxytrichidae</taxon>
        <taxon>Stylonychinae</taxon>
        <taxon>Stylonychia</taxon>
    </lineage>
</organism>
<evidence type="ECO:0000256" key="1">
    <source>
        <dbReference type="SAM" id="MobiDB-lite"/>
    </source>
</evidence>
<feature type="region of interest" description="Disordered" evidence="1">
    <location>
        <begin position="1"/>
        <end position="24"/>
    </location>
</feature>
<protein>
    <submittedName>
        <fullName evidence="2">Uncharacterized protein</fullName>
    </submittedName>
</protein>
<keyword evidence="3" id="KW-1185">Reference proteome</keyword>
<accession>A0A078B224</accession>
<gene>
    <name evidence="2" type="primary">Contig556.g609</name>
    <name evidence="2" type="ORF">STYLEM_16521</name>
</gene>
<reference evidence="2 3" key="1">
    <citation type="submission" date="2014-06" db="EMBL/GenBank/DDBJ databases">
        <authorList>
            <person name="Swart Estienne"/>
        </authorList>
    </citation>
    <scope>NUCLEOTIDE SEQUENCE [LARGE SCALE GENOMIC DNA]</scope>
    <source>
        <strain evidence="2 3">130c</strain>
    </source>
</reference>